<feature type="transmembrane region" description="Helical" evidence="6">
    <location>
        <begin position="278"/>
        <end position="297"/>
    </location>
</feature>
<feature type="transmembrane region" description="Helical" evidence="6">
    <location>
        <begin position="154"/>
        <end position="171"/>
    </location>
</feature>
<evidence type="ECO:0000313" key="8">
    <source>
        <dbReference type="Proteomes" id="UP000464374"/>
    </source>
</evidence>
<keyword evidence="4 6" id="KW-1133">Transmembrane helix</keyword>
<dbReference type="KEGG" id="trz:GWP43_11025"/>
<dbReference type="EMBL" id="CP048020">
    <property type="protein sequence ID" value="QHX43890.1"/>
    <property type="molecule type" value="Genomic_DNA"/>
</dbReference>
<gene>
    <name evidence="7" type="ORF">GWP43_11025</name>
</gene>
<reference evidence="7 8" key="1">
    <citation type="submission" date="2020-01" db="EMBL/GenBank/DDBJ databases">
        <title>Complete genome sequence of a human oral phylogroup 1 Treponema sp. strain ATCC 700766, originally isolated from periodontitis dental plaque.</title>
        <authorList>
            <person name="Chan Y."/>
            <person name="Huo Y.-B."/>
            <person name="Yu X.-L."/>
            <person name="Zeng H."/>
            <person name="Leung W.-K."/>
            <person name="Watt R.M."/>
        </authorList>
    </citation>
    <scope>NUCLEOTIDE SEQUENCE [LARGE SCALE GENOMIC DNA]</scope>
    <source>
        <strain evidence="7 8">OMZ 804</strain>
    </source>
</reference>
<dbReference type="AlphaFoldDB" id="A0A6P1Y3M1"/>
<dbReference type="RefSeq" id="WP_162664195.1">
    <property type="nucleotide sequence ID" value="NZ_CP048020.1"/>
</dbReference>
<feature type="transmembrane region" description="Helical" evidence="6">
    <location>
        <begin position="129"/>
        <end position="148"/>
    </location>
</feature>
<keyword evidence="2" id="KW-1003">Cell membrane</keyword>
<dbReference type="PANTHER" id="PTHR43370">
    <property type="entry name" value="SUGAR ABC TRANSPORTER INTEGRAL MEMBRANE PROTEIN-RELATED"/>
    <property type="match status" value="1"/>
</dbReference>
<dbReference type="GO" id="GO:0022857">
    <property type="term" value="F:transmembrane transporter activity"/>
    <property type="evidence" value="ECO:0007669"/>
    <property type="project" value="InterPro"/>
</dbReference>
<dbReference type="CDD" id="cd06580">
    <property type="entry name" value="TM_PBP1_transp_TpRbsC_like"/>
    <property type="match status" value="1"/>
</dbReference>
<feature type="transmembrane region" description="Helical" evidence="6">
    <location>
        <begin position="94"/>
        <end position="117"/>
    </location>
</feature>
<sequence>MDNFLSYILTAEFAYSVLRVTTPLLFAAQASVVAENSGASNIALEGIMLFAAAFGALGTGLTGSLFIGFLIALGGGLLIAVLLAYFALYLKTDIILSGIALNTLAAGGTVFIMYVLIHDKGSTSSLVSLVFPKVVIPGIAAIPVLGSILSGQNVLTYIAFFTVFAVWFLLYKTKLGMHIRCVGENPDAAESVGIPIRKTRVIALLISGLLASLGGVFLSMAYMSTFTKGMVAGRGFIALAAAAMGRLAPVPTMFAALFFGFADALSNVLAAMSIPDEFIKTVPYISTVVGLIVFSAWRKRGRKAQIA</sequence>
<organism evidence="7 8">
    <name type="scientific">Treponema vincentii</name>
    <dbReference type="NCBI Taxonomy" id="69710"/>
    <lineage>
        <taxon>Bacteria</taxon>
        <taxon>Pseudomonadati</taxon>
        <taxon>Spirochaetota</taxon>
        <taxon>Spirochaetia</taxon>
        <taxon>Spirochaetales</taxon>
        <taxon>Treponemataceae</taxon>
        <taxon>Treponema</taxon>
    </lineage>
</organism>
<evidence type="ECO:0000256" key="6">
    <source>
        <dbReference type="SAM" id="Phobius"/>
    </source>
</evidence>
<name>A0A6P1Y3M1_9SPIR</name>
<dbReference type="InterPro" id="IPR001851">
    <property type="entry name" value="ABC_transp_permease"/>
</dbReference>
<keyword evidence="5 6" id="KW-0472">Membrane</keyword>
<feature type="transmembrane region" description="Helical" evidence="6">
    <location>
        <begin position="7"/>
        <end position="26"/>
    </location>
</feature>
<accession>A0A6P1Y3M1</accession>
<evidence type="ECO:0000256" key="5">
    <source>
        <dbReference type="ARBA" id="ARBA00023136"/>
    </source>
</evidence>
<feature type="transmembrane region" description="Helical" evidence="6">
    <location>
        <begin position="229"/>
        <end position="247"/>
    </location>
</feature>
<protein>
    <submittedName>
        <fullName evidence="7">ABC transporter permease</fullName>
    </submittedName>
</protein>
<dbReference type="GO" id="GO:0005886">
    <property type="term" value="C:plasma membrane"/>
    <property type="evidence" value="ECO:0007669"/>
    <property type="project" value="UniProtKB-SubCell"/>
</dbReference>
<feature type="transmembrane region" description="Helical" evidence="6">
    <location>
        <begin position="38"/>
        <end position="58"/>
    </location>
</feature>
<evidence type="ECO:0000256" key="3">
    <source>
        <dbReference type="ARBA" id="ARBA00022692"/>
    </source>
</evidence>
<evidence type="ECO:0000256" key="4">
    <source>
        <dbReference type="ARBA" id="ARBA00022989"/>
    </source>
</evidence>
<evidence type="ECO:0000256" key="2">
    <source>
        <dbReference type="ARBA" id="ARBA00022475"/>
    </source>
</evidence>
<dbReference type="Proteomes" id="UP000464374">
    <property type="component" value="Chromosome"/>
</dbReference>
<dbReference type="Pfam" id="PF02653">
    <property type="entry name" value="BPD_transp_2"/>
    <property type="match status" value="1"/>
</dbReference>
<dbReference type="PANTHER" id="PTHR43370:SF1">
    <property type="entry name" value="GUANOSINE ABC TRANSPORTER PERMEASE PROTEIN NUPQ"/>
    <property type="match status" value="1"/>
</dbReference>
<feature type="transmembrane region" description="Helical" evidence="6">
    <location>
        <begin position="65"/>
        <end position="88"/>
    </location>
</feature>
<feature type="transmembrane region" description="Helical" evidence="6">
    <location>
        <begin position="201"/>
        <end position="223"/>
    </location>
</feature>
<evidence type="ECO:0000313" key="7">
    <source>
        <dbReference type="EMBL" id="QHX43890.1"/>
    </source>
</evidence>
<proteinExistence type="predicted"/>
<keyword evidence="3 6" id="KW-0812">Transmembrane</keyword>
<evidence type="ECO:0000256" key="1">
    <source>
        <dbReference type="ARBA" id="ARBA00004651"/>
    </source>
</evidence>
<comment type="subcellular location">
    <subcellularLocation>
        <location evidence="1">Cell membrane</location>
        <topology evidence="1">Multi-pass membrane protein</topology>
    </subcellularLocation>
</comment>